<feature type="non-terminal residue" evidence="1">
    <location>
        <position position="152"/>
    </location>
</feature>
<proteinExistence type="predicted"/>
<protein>
    <submittedName>
        <fullName evidence="1">Uncharacterized protein</fullName>
    </submittedName>
</protein>
<comment type="caution">
    <text evidence="1">The sequence shown here is derived from an EMBL/GenBank/DDBJ whole genome shotgun (WGS) entry which is preliminary data.</text>
</comment>
<organism evidence="1 2">
    <name type="scientific">Coemansia pectinata</name>
    <dbReference type="NCBI Taxonomy" id="1052879"/>
    <lineage>
        <taxon>Eukaryota</taxon>
        <taxon>Fungi</taxon>
        <taxon>Fungi incertae sedis</taxon>
        <taxon>Zoopagomycota</taxon>
        <taxon>Kickxellomycotina</taxon>
        <taxon>Kickxellomycetes</taxon>
        <taxon>Kickxellales</taxon>
        <taxon>Kickxellaceae</taxon>
        <taxon>Coemansia</taxon>
    </lineage>
</organism>
<dbReference type="EMBL" id="JANBUH010000486">
    <property type="protein sequence ID" value="KAJ2750856.1"/>
    <property type="molecule type" value="Genomic_DNA"/>
</dbReference>
<dbReference type="AlphaFoldDB" id="A0A9W8LA59"/>
<keyword evidence="2" id="KW-1185">Reference proteome</keyword>
<name>A0A9W8LA59_9FUNG</name>
<reference evidence="1" key="1">
    <citation type="submission" date="2022-07" db="EMBL/GenBank/DDBJ databases">
        <title>Phylogenomic reconstructions and comparative analyses of Kickxellomycotina fungi.</title>
        <authorList>
            <person name="Reynolds N.K."/>
            <person name="Stajich J.E."/>
            <person name="Barry K."/>
            <person name="Grigoriev I.V."/>
            <person name="Crous P."/>
            <person name="Smith M.E."/>
        </authorList>
    </citation>
    <scope>NUCLEOTIDE SEQUENCE</scope>
    <source>
        <strain evidence="1">BCRC 34297</strain>
    </source>
</reference>
<sequence>MYLEDDFDELDAMMLLYGVRHRGATAVQEVDSTASAYLRVQVSNIDNGREAGEIVENEPVTDVLAMFLGSVSTSGGGSGNTVSSSVANSTEAVAVATQAPRQVVLPADLSRRSVIREGLLGQGFSELAVTEYFNQFTEGTNSGYDSMWRAWE</sequence>
<evidence type="ECO:0000313" key="2">
    <source>
        <dbReference type="Proteomes" id="UP001140011"/>
    </source>
</evidence>
<dbReference type="Proteomes" id="UP001140011">
    <property type="component" value="Unassembled WGS sequence"/>
</dbReference>
<evidence type="ECO:0000313" key="1">
    <source>
        <dbReference type="EMBL" id="KAJ2750856.1"/>
    </source>
</evidence>
<gene>
    <name evidence="1" type="ORF">GGI19_004853</name>
</gene>
<dbReference type="OrthoDB" id="10326687at2759"/>
<accession>A0A9W8LA59</accession>